<dbReference type="Pfam" id="PF01553">
    <property type="entry name" value="Acyltransferase"/>
    <property type="match status" value="1"/>
</dbReference>
<dbReference type="PANTHER" id="PTHR10434:SF64">
    <property type="entry name" value="1-ACYL-SN-GLYCEROL-3-PHOSPHATE ACYLTRANSFERASE-RELATED"/>
    <property type="match status" value="1"/>
</dbReference>
<proteinExistence type="predicted"/>
<sequence>MQATARLTAPEVLRPRKLLRRKPIQFSASDPEGLWGDVLGLRPLGGRFRAVRRLVSLLLWTLVAIPIQALLLLLPGRGHIAFARVYHRTLCALMGLRIQVVGEPAKQAPVLFVSNHSSWLDVLVLGATLEAAFVGKSEIEGWPLIRTVAKLGRTVFVSRKRTGTKGEADAIRSRLAEGDSLILFPEGTTSDGGRVLPFRSAFLSVADTARVVQPVSVVFDRLGGLPACRRDRPLFAWYGDTDIFTHFWRLARRPGGRATIILHAPLQAADWPDRKALTAACAGVVADSCATLRQNRPALPLRAPAPPRPRQPAAELLPA</sequence>
<evidence type="ECO:0000256" key="6">
    <source>
        <dbReference type="SAM" id="MobiDB-lite"/>
    </source>
</evidence>
<evidence type="ECO:0000256" key="5">
    <source>
        <dbReference type="ARBA" id="ARBA00023315"/>
    </source>
</evidence>
<dbReference type="InterPro" id="IPR002123">
    <property type="entry name" value="Plipid/glycerol_acylTrfase"/>
</dbReference>
<evidence type="ECO:0000313" key="10">
    <source>
        <dbReference type="Proteomes" id="UP001595420"/>
    </source>
</evidence>
<gene>
    <name evidence="9" type="ORF">ACFOD3_03320</name>
</gene>
<evidence type="ECO:0000259" key="8">
    <source>
        <dbReference type="SMART" id="SM00563"/>
    </source>
</evidence>
<protein>
    <submittedName>
        <fullName evidence="9">Lysophospholipid acyltransferase family protein</fullName>
    </submittedName>
</protein>
<name>A0ABV7BMT5_9PROT</name>
<dbReference type="Proteomes" id="UP001595420">
    <property type="component" value="Unassembled WGS sequence"/>
</dbReference>
<keyword evidence="4" id="KW-0443">Lipid metabolism</keyword>
<evidence type="ECO:0000256" key="7">
    <source>
        <dbReference type="SAM" id="Phobius"/>
    </source>
</evidence>
<keyword evidence="5 9" id="KW-0012">Acyltransferase</keyword>
<feature type="region of interest" description="Disordered" evidence="6">
    <location>
        <begin position="299"/>
        <end position="319"/>
    </location>
</feature>
<keyword evidence="7" id="KW-0472">Membrane</keyword>
<feature type="domain" description="Phospholipid/glycerol acyltransferase" evidence="8">
    <location>
        <begin position="110"/>
        <end position="220"/>
    </location>
</feature>
<reference evidence="10" key="1">
    <citation type="journal article" date="2019" name="Int. J. Syst. Evol. Microbiol.">
        <title>The Global Catalogue of Microorganisms (GCM) 10K type strain sequencing project: providing services to taxonomists for standard genome sequencing and annotation.</title>
        <authorList>
            <consortium name="The Broad Institute Genomics Platform"/>
            <consortium name="The Broad Institute Genome Sequencing Center for Infectious Disease"/>
            <person name="Wu L."/>
            <person name="Ma J."/>
        </authorList>
    </citation>
    <scope>NUCLEOTIDE SEQUENCE [LARGE SCALE GENOMIC DNA]</scope>
    <source>
        <strain evidence="10">CGMCC 1.16855</strain>
    </source>
</reference>
<evidence type="ECO:0000256" key="3">
    <source>
        <dbReference type="ARBA" id="ARBA00022679"/>
    </source>
</evidence>
<dbReference type="RefSeq" id="WP_216834581.1">
    <property type="nucleotide sequence ID" value="NZ_JAFNJS010000001.1"/>
</dbReference>
<keyword evidence="7" id="KW-1133">Transmembrane helix</keyword>
<comment type="pathway">
    <text evidence="1">Lipid metabolism.</text>
</comment>
<evidence type="ECO:0000313" key="9">
    <source>
        <dbReference type="EMBL" id="MFC2998907.1"/>
    </source>
</evidence>
<dbReference type="GO" id="GO:0016746">
    <property type="term" value="F:acyltransferase activity"/>
    <property type="evidence" value="ECO:0007669"/>
    <property type="project" value="UniProtKB-KW"/>
</dbReference>
<evidence type="ECO:0000256" key="1">
    <source>
        <dbReference type="ARBA" id="ARBA00005189"/>
    </source>
</evidence>
<dbReference type="PANTHER" id="PTHR10434">
    <property type="entry name" value="1-ACYL-SN-GLYCEROL-3-PHOSPHATE ACYLTRANSFERASE"/>
    <property type="match status" value="1"/>
</dbReference>
<keyword evidence="2" id="KW-0444">Lipid biosynthesis</keyword>
<keyword evidence="7" id="KW-0812">Transmembrane</keyword>
<organism evidence="9 10">
    <name type="scientific">Falsiroseomonas tokyonensis</name>
    <dbReference type="NCBI Taxonomy" id="430521"/>
    <lineage>
        <taxon>Bacteria</taxon>
        <taxon>Pseudomonadati</taxon>
        <taxon>Pseudomonadota</taxon>
        <taxon>Alphaproteobacteria</taxon>
        <taxon>Acetobacterales</taxon>
        <taxon>Roseomonadaceae</taxon>
        <taxon>Falsiroseomonas</taxon>
    </lineage>
</organism>
<comment type="caution">
    <text evidence="9">The sequence shown here is derived from an EMBL/GenBank/DDBJ whole genome shotgun (WGS) entry which is preliminary data.</text>
</comment>
<accession>A0ABV7BMT5</accession>
<keyword evidence="10" id="KW-1185">Reference proteome</keyword>
<evidence type="ECO:0000256" key="4">
    <source>
        <dbReference type="ARBA" id="ARBA00023098"/>
    </source>
</evidence>
<dbReference type="CDD" id="cd07989">
    <property type="entry name" value="LPLAT_AGPAT-like"/>
    <property type="match status" value="1"/>
</dbReference>
<dbReference type="EMBL" id="JBHRSB010000001">
    <property type="protein sequence ID" value="MFC2998907.1"/>
    <property type="molecule type" value="Genomic_DNA"/>
</dbReference>
<evidence type="ECO:0000256" key="2">
    <source>
        <dbReference type="ARBA" id="ARBA00022516"/>
    </source>
</evidence>
<keyword evidence="3" id="KW-0808">Transferase</keyword>
<dbReference type="SMART" id="SM00563">
    <property type="entry name" value="PlsC"/>
    <property type="match status" value="1"/>
</dbReference>
<feature type="transmembrane region" description="Helical" evidence="7">
    <location>
        <begin position="54"/>
        <end position="74"/>
    </location>
</feature>